<keyword evidence="2" id="KW-1185">Reference proteome</keyword>
<dbReference type="EMBL" id="LVVM01000671">
    <property type="protein sequence ID" value="OJA20213.1"/>
    <property type="molecule type" value="Genomic_DNA"/>
</dbReference>
<dbReference type="STRING" id="180088.A0A1J8QH20"/>
<accession>A0A1J8QH20</accession>
<gene>
    <name evidence="1" type="ORF">AZE42_02125</name>
</gene>
<organism evidence="1 2">
    <name type="scientific">Rhizopogon vesiculosus</name>
    <dbReference type="NCBI Taxonomy" id="180088"/>
    <lineage>
        <taxon>Eukaryota</taxon>
        <taxon>Fungi</taxon>
        <taxon>Dikarya</taxon>
        <taxon>Basidiomycota</taxon>
        <taxon>Agaricomycotina</taxon>
        <taxon>Agaricomycetes</taxon>
        <taxon>Agaricomycetidae</taxon>
        <taxon>Boletales</taxon>
        <taxon>Suillineae</taxon>
        <taxon>Rhizopogonaceae</taxon>
        <taxon>Rhizopogon</taxon>
    </lineage>
</organism>
<protein>
    <submittedName>
        <fullName evidence="1">Uncharacterized protein</fullName>
    </submittedName>
</protein>
<name>A0A1J8QH20_9AGAM</name>
<sequence>MPTTAQKCSIQALPAEILCDILKAMLEVIVKQDMMVNPAAENRPGVTVGDLPFPHTMALVCRHWRDTVWSARELWTRIFVVLPMETGRQTLRSQLEKTGNSTPIDLTIVGVESEKALNLREVLVSIAPHIQRLRSLRVKDFNYSINQDHFDALRRGDAPLLECLRLIGNSSIDSLYLGQLFNFNCPALRILDVEENSAHVLNYRWIMDNLTNVEFVTISFQYSQAALAFRRHLKEGGKRFFRYQEATLIFNIPAALNAVPRRIPCLTFDNAQLHHSSYFGTQVGAERVILRNSVSALVQNLIDGNCRTIAFHNCNFHDLNDITRLPFSNELEFDGCSGSGYEQEDSTELSWVPANLTWHGDTVTIINSEFHCIEALLVLLRVDRSYSLWPRVTTLNLVAQGDFVMRFPLETLKAMIRNRRDAVVPGMVDEELDKMKYKGVRPIMVLHVHGRTSLSRRERSWFKKNVKDFVWD</sequence>
<proteinExistence type="predicted"/>
<dbReference type="Gene3D" id="3.80.10.10">
    <property type="entry name" value="Ribonuclease Inhibitor"/>
    <property type="match status" value="1"/>
</dbReference>
<dbReference type="AlphaFoldDB" id="A0A1J8QH20"/>
<evidence type="ECO:0000313" key="2">
    <source>
        <dbReference type="Proteomes" id="UP000183567"/>
    </source>
</evidence>
<dbReference type="Gene3D" id="1.20.1280.50">
    <property type="match status" value="1"/>
</dbReference>
<dbReference type="InterPro" id="IPR032675">
    <property type="entry name" value="LRR_dom_sf"/>
</dbReference>
<dbReference type="OrthoDB" id="3365698at2759"/>
<dbReference type="SUPFAM" id="SSF52047">
    <property type="entry name" value="RNI-like"/>
    <property type="match status" value="1"/>
</dbReference>
<dbReference type="Proteomes" id="UP000183567">
    <property type="component" value="Unassembled WGS sequence"/>
</dbReference>
<comment type="caution">
    <text evidence="1">The sequence shown here is derived from an EMBL/GenBank/DDBJ whole genome shotgun (WGS) entry which is preliminary data.</text>
</comment>
<reference evidence="1 2" key="1">
    <citation type="submission" date="2016-03" db="EMBL/GenBank/DDBJ databases">
        <title>Comparative genomics of the ectomycorrhizal sister species Rhizopogon vinicolor and Rhizopogon vesiculosus (Basidiomycota: Boletales) reveals a divergence of the mating type B locus.</title>
        <authorList>
            <person name="Mujic A.B."/>
            <person name="Kuo A."/>
            <person name="Tritt A."/>
            <person name="Lipzen A."/>
            <person name="Chen C."/>
            <person name="Johnson J."/>
            <person name="Sharma A."/>
            <person name="Barry K."/>
            <person name="Grigoriev I.V."/>
            <person name="Spatafora J.W."/>
        </authorList>
    </citation>
    <scope>NUCLEOTIDE SEQUENCE [LARGE SCALE GENOMIC DNA]</scope>
    <source>
        <strain evidence="1 2">AM-OR11-056</strain>
    </source>
</reference>
<evidence type="ECO:0000313" key="1">
    <source>
        <dbReference type="EMBL" id="OJA20213.1"/>
    </source>
</evidence>